<accession>A0A6A6LAG9</accession>
<dbReference type="Proteomes" id="UP000467840">
    <property type="component" value="Chromosome 1"/>
</dbReference>
<dbReference type="AlphaFoldDB" id="A0A6A6LAG9"/>
<evidence type="ECO:0000313" key="8">
    <source>
        <dbReference type="Proteomes" id="UP000467840"/>
    </source>
</evidence>
<feature type="region of interest" description="Disordered" evidence="6">
    <location>
        <begin position="140"/>
        <end position="229"/>
    </location>
</feature>
<evidence type="ECO:0000256" key="2">
    <source>
        <dbReference type="ARBA" id="ARBA00023015"/>
    </source>
</evidence>
<evidence type="ECO:0000256" key="5">
    <source>
        <dbReference type="ARBA" id="ARBA00023242"/>
    </source>
</evidence>
<evidence type="ECO:0000256" key="3">
    <source>
        <dbReference type="ARBA" id="ARBA00023125"/>
    </source>
</evidence>
<keyword evidence="5" id="KW-0539">Nucleus</keyword>
<feature type="compositionally biased region" description="Polar residues" evidence="6">
    <location>
        <begin position="140"/>
        <end position="168"/>
    </location>
</feature>
<dbReference type="PANTHER" id="PTHR46408">
    <property type="entry name" value="BASIC LEUCINE ZIPPER 63"/>
    <property type="match status" value="1"/>
</dbReference>
<dbReference type="GO" id="GO:0003677">
    <property type="term" value="F:DNA binding"/>
    <property type="evidence" value="ECO:0007669"/>
    <property type="project" value="UniProtKB-KW"/>
</dbReference>
<comment type="caution">
    <text evidence="7">The sequence shown here is derived from an EMBL/GenBank/DDBJ whole genome shotgun (WGS) entry which is preliminary data.</text>
</comment>
<protein>
    <recommendedName>
        <fullName evidence="9">Basic leucine-zipper C-terminal domain-containing protein</fullName>
    </recommendedName>
</protein>
<feature type="compositionally biased region" description="Pro residues" evidence="6">
    <location>
        <begin position="16"/>
        <end position="27"/>
    </location>
</feature>
<evidence type="ECO:0000313" key="7">
    <source>
        <dbReference type="EMBL" id="KAF2298441.1"/>
    </source>
</evidence>
<keyword evidence="2" id="KW-0805">Transcription regulation</keyword>
<feature type="region of interest" description="Disordered" evidence="6">
    <location>
        <begin position="1"/>
        <end position="72"/>
    </location>
</feature>
<proteinExistence type="inferred from homology"/>
<name>A0A6A6LAG9_HEVBR</name>
<feature type="compositionally biased region" description="Polar residues" evidence="6">
    <location>
        <begin position="53"/>
        <end position="71"/>
    </location>
</feature>
<gene>
    <name evidence="7" type="ORF">GH714_023592</name>
</gene>
<dbReference type="EMBL" id="JAAGAX010000011">
    <property type="protein sequence ID" value="KAF2298441.1"/>
    <property type="molecule type" value="Genomic_DNA"/>
</dbReference>
<dbReference type="PANTHER" id="PTHR46408:SF10">
    <property type="entry name" value="BASIC LEUCINE ZIPPER 63"/>
    <property type="match status" value="1"/>
</dbReference>
<feature type="compositionally biased region" description="Polar residues" evidence="6">
    <location>
        <begin position="195"/>
        <end position="216"/>
    </location>
</feature>
<evidence type="ECO:0000256" key="4">
    <source>
        <dbReference type="ARBA" id="ARBA00023163"/>
    </source>
</evidence>
<keyword evidence="3" id="KW-0238">DNA-binding</keyword>
<comment type="similarity">
    <text evidence="1">Belongs to the bZIP family.</text>
</comment>
<organism evidence="7 8">
    <name type="scientific">Hevea brasiliensis</name>
    <name type="common">Para rubber tree</name>
    <name type="synonym">Siphonia brasiliensis</name>
    <dbReference type="NCBI Taxonomy" id="3981"/>
    <lineage>
        <taxon>Eukaryota</taxon>
        <taxon>Viridiplantae</taxon>
        <taxon>Streptophyta</taxon>
        <taxon>Embryophyta</taxon>
        <taxon>Tracheophyta</taxon>
        <taxon>Spermatophyta</taxon>
        <taxon>Magnoliopsida</taxon>
        <taxon>eudicotyledons</taxon>
        <taxon>Gunneridae</taxon>
        <taxon>Pentapetalae</taxon>
        <taxon>rosids</taxon>
        <taxon>fabids</taxon>
        <taxon>Malpighiales</taxon>
        <taxon>Euphorbiaceae</taxon>
        <taxon>Crotonoideae</taxon>
        <taxon>Micrandreae</taxon>
        <taxon>Hevea</taxon>
    </lineage>
</organism>
<keyword evidence="4" id="KW-0804">Transcription</keyword>
<evidence type="ECO:0000256" key="1">
    <source>
        <dbReference type="ARBA" id="ARBA00007163"/>
    </source>
</evidence>
<evidence type="ECO:0000256" key="6">
    <source>
        <dbReference type="SAM" id="MobiDB-lite"/>
    </source>
</evidence>
<reference evidence="7 8" key="1">
    <citation type="journal article" date="2020" name="Mol. Plant">
        <title>The Chromosome-Based Rubber Tree Genome Provides New Insights into Spurge Genome Evolution and Rubber Biosynthesis.</title>
        <authorList>
            <person name="Liu J."/>
            <person name="Shi C."/>
            <person name="Shi C.C."/>
            <person name="Li W."/>
            <person name="Zhang Q.J."/>
            <person name="Zhang Y."/>
            <person name="Li K."/>
            <person name="Lu H.F."/>
            <person name="Shi C."/>
            <person name="Zhu S.T."/>
            <person name="Xiao Z.Y."/>
            <person name="Nan H."/>
            <person name="Yue Y."/>
            <person name="Zhu X.G."/>
            <person name="Wu Y."/>
            <person name="Hong X.N."/>
            <person name="Fan G.Y."/>
            <person name="Tong Y."/>
            <person name="Zhang D."/>
            <person name="Mao C.L."/>
            <person name="Liu Y.L."/>
            <person name="Hao S.J."/>
            <person name="Liu W.Q."/>
            <person name="Lv M.Q."/>
            <person name="Zhang H.B."/>
            <person name="Liu Y."/>
            <person name="Hu-Tang G.R."/>
            <person name="Wang J.P."/>
            <person name="Wang J.H."/>
            <person name="Sun Y.H."/>
            <person name="Ni S.B."/>
            <person name="Chen W.B."/>
            <person name="Zhang X.C."/>
            <person name="Jiao Y.N."/>
            <person name="Eichler E.E."/>
            <person name="Li G.H."/>
            <person name="Liu X."/>
            <person name="Gao L.Z."/>
        </authorList>
    </citation>
    <scope>NUCLEOTIDE SEQUENCE [LARGE SCALE GENOMIC DNA]</scope>
    <source>
        <strain evidence="8">cv. GT1</strain>
        <tissue evidence="7">Leaf</tissue>
    </source>
</reference>
<sequence>MDRVFSVGEISDQFWSPPPPPPPPPSAQPDDSSKMNRSASDEVVEIKDKDNDSFSVANDKTTASSSFSNGRCTPPFNVAAAPSAPPNIPMDSEEYQAFLKSKLNLACAAAALSLPLRLGSGQIRLENVVKLKNGFFTDSASVQKPQDSSARADSGSQASNASQLGSHATSKEAAAGGDLSRSQLVDANGPVGISSLPNAQKNSGATVKATTSGSSREQSEDDEMKEKLK</sequence>
<evidence type="ECO:0008006" key="9">
    <source>
        <dbReference type="Google" id="ProtNLM"/>
    </source>
</evidence>
<keyword evidence="8" id="KW-1185">Reference proteome</keyword>